<dbReference type="Proteomes" id="UP001432000">
    <property type="component" value="Chromosome"/>
</dbReference>
<evidence type="ECO:0000313" key="1">
    <source>
        <dbReference type="EMBL" id="WXG67704.1"/>
    </source>
</evidence>
<reference evidence="1 2" key="1">
    <citation type="submission" date="2024-03" db="EMBL/GenBank/DDBJ databases">
        <title>Natural products discovery in diverse microorganisms through a two-stage MS feature dereplication strategy.</title>
        <authorList>
            <person name="Zhang R."/>
        </authorList>
    </citation>
    <scope>NUCLEOTIDE SEQUENCE [LARGE SCALE GENOMIC DNA]</scope>
    <source>
        <strain evidence="1 2">18930</strain>
    </source>
</reference>
<protein>
    <submittedName>
        <fullName evidence="1">Uncharacterized protein</fullName>
    </submittedName>
</protein>
<gene>
    <name evidence="1" type="ORF">WDS16_21135</name>
</gene>
<keyword evidence="2" id="KW-1185">Reference proteome</keyword>
<name>A0ABZ2PF27_9NOCA</name>
<sequence length="85" mass="9100">MHDDVRDAEAVEFGEHALEFRSIDSGCRSTKFDIFADDLKAEFFGSAFAGVPLERDRVALSTATDAGLLFGADADVDDGTATLDP</sequence>
<evidence type="ECO:0000313" key="2">
    <source>
        <dbReference type="Proteomes" id="UP001432000"/>
    </source>
</evidence>
<proteinExistence type="predicted"/>
<dbReference type="EMBL" id="CP147846">
    <property type="protein sequence ID" value="WXG67704.1"/>
    <property type="molecule type" value="Genomic_DNA"/>
</dbReference>
<organism evidence="1 2">
    <name type="scientific">Rhodococcus sovatensis</name>
    <dbReference type="NCBI Taxonomy" id="1805840"/>
    <lineage>
        <taxon>Bacteria</taxon>
        <taxon>Bacillati</taxon>
        <taxon>Actinomycetota</taxon>
        <taxon>Actinomycetes</taxon>
        <taxon>Mycobacteriales</taxon>
        <taxon>Nocardiaceae</taxon>
        <taxon>Rhodococcus</taxon>
    </lineage>
</organism>
<accession>A0ABZ2PF27</accession>